<gene>
    <name evidence="2" type="ORF">K457DRAFT_22472</name>
</gene>
<dbReference type="OrthoDB" id="2437832at2759"/>
<feature type="region of interest" description="Disordered" evidence="1">
    <location>
        <begin position="167"/>
        <end position="190"/>
    </location>
</feature>
<evidence type="ECO:0000256" key="1">
    <source>
        <dbReference type="SAM" id="MobiDB-lite"/>
    </source>
</evidence>
<feature type="compositionally biased region" description="Basic and acidic residues" evidence="1">
    <location>
        <begin position="294"/>
        <end position="307"/>
    </location>
</feature>
<reference evidence="2 3" key="1">
    <citation type="submission" date="2016-05" db="EMBL/GenBank/DDBJ databases">
        <title>Genome sequencing reveals origins of a unique bacterial endosymbiosis in the earliest lineages of terrestrial Fungi.</title>
        <authorList>
            <consortium name="DOE Joint Genome Institute"/>
            <person name="Uehling J."/>
            <person name="Gryganskyi A."/>
            <person name="Hameed K."/>
            <person name="Tschaplinski T."/>
            <person name="Misztal P."/>
            <person name="Wu S."/>
            <person name="Desiro A."/>
            <person name="Vande Pol N."/>
            <person name="Du Z.-Y."/>
            <person name="Zienkiewicz A."/>
            <person name="Zienkiewicz K."/>
            <person name="Morin E."/>
            <person name="Tisserant E."/>
            <person name="Splivallo R."/>
            <person name="Hainaut M."/>
            <person name="Henrissat B."/>
            <person name="Ohm R."/>
            <person name="Kuo A."/>
            <person name="Yan J."/>
            <person name="Lipzen A."/>
            <person name="Nolan M."/>
            <person name="Labutti K."/>
            <person name="Barry K."/>
            <person name="Goldstein A."/>
            <person name="Labbe J."/>
            <person name="Schadt C."/>
            <person name="Tuskan G."/>
            <person name="Grigoriev I."/>
            <person name="Martin F."/>
            <person name="Vilgalys R."/>
            <person name="Bonito G."/>
        </authorList>
    </citation>
    <scope>NUCLEOTIDE SEQUENCE [LARGE SCALE GENOMIC DNA]</scope>
    <source>
        <strain evidence="2 3">AG-77</strain>
    </source>
</reference>
<name>A0A197JLN7_9FUNG</name>
<dbReference type="EMBL" id="KV442071">
    <property type="protein sequence ID" value="OAQ26060.1"/>
    <property type="molecule type" value="Genomic_DNA"/>
</dbReference>
<dbReference type="Proteomes" id="UP000078512">
    <property type="component" value="Unassembled WGS sequence"/>
</dbReference>
<organism evidence="2 3">
    <name type="scientific">Linnemannia elongata AG-77</name>
    <dbReference type="NCBI Taxonomy" id="1314771"/>
    <lineage>
        <taxon>Eukaryota</taxon>
        <taxon>Fungi</taxon>
        <taxon>Fungi incertae sedis</taxon>
        <taxon>Mucoromycota</taxon>
        <taxon>Mortierellomycotina</taxon>
        <taxon>Mortierellomycetes</taxon>
        <taxon>Mortierellales</taxon>
        <taxon>Mortierellaceae</taxon>
        <taxon>Linnemannia</taxon>
    </lineage>
</organism>
<proteinExistence type="predicted"/>
<dbReference type="AlphaFoldDB" id="A0A197JLN7"/>
<feature type="region of interest" description="Disordered" evidence="1">
    <location>
        <begin position="239"/>
        <end position="259"/>
    </location>
</feature>
<evidence type="ECO:0000313" key="2">
    <source>
        <dbReference type="EMBL" id="OAQ26060.1"/>
    </source>
</evidence>
<accession>A0A197JLN7</accession>
<feature type="region of interest" description="Disordered" evidence="1">
    <location>
        <begin position="99"/>
        <end position="122"/>
    </location>
</feature>
<feature type="compositionally biased region" description="Basic and acidic residues" evidence="1">
    <location>
        <begin position="319"/>
        <end position="332"/>
    </location>
</feature>
<sequence>MGIPIPVIEVDADRAWSNICLAADCQCPECRHRHIIRLGSAIRQARHQELHNLSSALSTTAITGTSAAATHSGYIDTRLPGYRFRHSLFHDPTTLGDNHHNAHNFHSNNSNSSDRRGSNNHYSTSALLNRRRGALGYRGPPLPQILSSSSVSVSNFLSPSSMMNVGVGAGGGGSREPFTTSPTSIVDDGQDQDLNQEYEQENEQEQWPGREEGTGQLEVAFEAATLEGQPHSQYSYQFQPQSHHQMHHMHQRPPPSSPLMRMRARAQEWASRMEGLDYYHDSDPEDFQMTGGGGRERQRQGRREGWMRRHAVGGGGGGEGHRGIMDRHERSSSDVGIEQNTIR</sequence>
<feature type="region of interest" description="Disordered" evidence="1">
    <location>
        <begin position="284"/>
        <end position="343"/>
    </location>
</feature>
<keyword evidence="3" id="KW-1185">Reference proteome</keyword>
<protein>
    <submittedName>
        <fullName evidence="2">Uncharacterized protein</fullName>
    </submittedName>
</protein>
<evidence type="ECO:0000313" key="3">
    <source>
        <dbReference type="Proteomes" id="UP000078512"/>
    </source>
</evidence>